<dbReference type="SUPFAM" id="SSF53474">
    <property type="entry name" value="alpha/beta-Hydrolases"/>
    <property type="match status" value="1"/>
</dbReference>
<organism evidence="2 3">
    <name type="scientific">Caldovatus sediminis</name>
    <dbReference type="NCBI Taxonomy" id="2041189"/>
    <lineage>
        <taxon>Bacteria</taxon>
        <taxon>Pseudomonadati</taxon>
        <taxon>Pseudomonadota</taxon>
        <taxon>Alphaproteobacteria</taxon>
        <taxon>Acetobacterales</taxon>
        <taxon>Roseomonadaceae</taxon>
        <taxon>Caldovatus</taxon>
    </lineage>
</organism>
<keyword evidence="3" id="KW-1185">Reference proteome</keyword>
<sequence>MPAPSAYALLDEARRRAGRVLDAIGLGPAETPSRVAAAMPGARLRAYQPPGRDPKRPVLLVLPAPIKRAYLWDLLPPVSVVRRCLRGGLRVYLLEWLDPGAAEDRFGLADYAERLPLAALDAIAGETGEGAAVLVGHSLGGTFAAILAALRPERARALVLVDAPLAFGPERGGPLARAAAAAPHARRLRRLAGSPVPGAFVAQLATAAAPETFVLQRWADLGASLADPLALAIRARVERWLLDELAMPGRLFEEVVERLYREDRLAAGTLEIGGRRVGLERLRSPVLAVVNPPGRVVPPESILAGLAALPAALPRRVLRHEEAERGAALQHLGPLVGPAAHARLWPEIVAWIHACWSGEPEPRAQRPAAR</sequence>
<comment type="caution">
    <text evidence="2">The sequence shown here is derived from an EMBL/GenBank/DDBJ whole genome shotgun (WGS) entry which is preliminary data.</text>
</comment>
<dbReference type="AlphaFoldDB" id="A0A8J3EBS4"/>
<dbReference type="Pfam" id="PF00561">
    <property type="entry name" value="Abhydrolase_1"/>
    <property type="match status" value="1"/>
</dbReference>
<dbReference type="InterPro" id="IPR029058">
    <property type="entry name" value="AB_hydrolase_fold"/>
</dbReference>
<reference evidence="2 3" key="1">
    <citation type="journal article" date="2014" name="Int. J. Syst. Evol. Microbiol.">
        <title>Complete genome sequence of Corynebacterium casei LMG S-19264T (=DSM 44701T), isolated from a smear-ripened cheese.</title>
        <authorList>
            <consortium name="US DOE Joint Genome Institute (JGI-PGF)"/>
            <person name="Walter F."/>
            <person name="Albersmeier A."/>
            <person name="Kalinowski J."/>
            <person name="Ruckert C."/>
        </authorList>
    </citation>
    <scope>NUCLEOTIDE SEQUENCE [LARGE SCALE GENOMIC DNA]</scope>
    <source>
        <strain evidence="2 3">CGMCC 1.16330</strain>
    </source>
</reference>
<dbReference type="InterPro" id="IPR051321">
    <property type="entry name" value="PHA/PHB_synthase"/>
</dbReference>
<dbReference type="Proteomes" id="UP000597507">
    <property type="component" value="Unassembled WGS sequence"/>
</dbReference>
<dbReference type="RefSeq" id="WP_188899479.1">
    <property type="nucleotide sequence ID" value="NZ_BMKS01000004.1"/>
</dbReference>
<evidence type="ECO:0000259" key="1">
    <source>
        <dbReference type="Pfam" id="PF00561"/>
    </source>
</evidence>
<dbReference type="PANTHER" id="PTHR36837:SF2">
    <property type="entry name" value="POLY(3-HYDROXYALKANOATE) POLYMERASE SUBUNIT PHAC"/>
    <property type="match status" value="1"/>
</dbReference>
<dbReference type="PANTHER" id="PTHR36837">
    <property type="entry name" value="POLY(3-HYDROXYALKANOATE) POLYMERASE SUBUNIT PHAC"/>
    <property type="match status" value="1"/>
</dbReference>
<feature type="domain" description="AB hydrolase-1" evidence="1">
    <location>
        <begin position="118"/>
        <end position="163"/>
    </location>
</feature>
<accession>A0A8J3EBS4</accession>
<dbReference type="InterPro" id="IPR000073">
    <property type="entry name" value="AB_hydrolase_1"/>
</dbReference>
<evidence type="ECO:0000313" key="2">
    <source>
        <dbReference type="EMBL" id="GGG28689.1"/>
    </source>
</evidence>
<dbReference type="EMBL" id="BMKS01000004">
    <property type="protein sequence ID" value="GGG28689.1"/>
    <property type="molecule type" value="Genomic_DNA"/>
</dbReference>
<name>A0A8J3EBS4_9PROT</name>
<dbReference type="Gene3D" id="3.40.50.1820">
    <property type="entry name" value="alpha/beta hydrolase"/>
    <property type="match status" value="1"/>
</dbReference>
<gene>
    <name evidence="2" type="ORF">GCM10010964_15770</name>
</gene>
<protein>
    <submittedName>
        <fullName evidence="2">Poly(R)-hydroxyalkanoic acid synthase</fullName>
    </submittedName>
</protein>
<evidence type="ECO:0000313" key="3">
    <source>
        <dbReference type="Proteomes" id="UP000597507"/>
    </source>
</evidence>
<proteinExistence type="predicted"/>